<organism evidence="2">
    <name type="scientific">uncultured prokaryote</name>
    <dbReference type="NCBI Taxonomy" id="198431"/>
    <lineage>
        <taxon>unclassified sequences</taxon>
        <taxon>environmental samples</taxon>
    </lineage>
</organism>
<dbReference type="Gene3D" id="3.30.2310.20">
    <property type="entry name" value="RelE-like"/>
    <property type="match status" value="1"/>
</dbReference>
<name>A0A0H5Q0K0_9ZZZZ</name>
<keyword evidence="1" id="KW-1277">Toxin-antitoxin system</keyword>
<evidence type="ECO:0000256" key="1">
    <source>
        <dbReference type="ARBA" id="ARBA00022649"/>
    </source>
</evidence>
<evidence type="ECO:0000313" key="2">
    <source>
        <dbReference type="EMBL" id="CRY94940.1"/>
    </source>
</evidence>
<dbReference type="SUPFAM" id="SSF143011">
    <property type="entry name" value="RelE-like"/>
    <property type="match status" value="1"/>
</dbReference>
<reference evidence="2" key="2">
    <citation type="submission" date="2015-07" db="EMBL/GenBank/DDBJ databases">
        <title>Plasmids, circular viruses and viroids from rat gut.</title>
        <authorList>
            <person name="Jorgensen T.J."/>
            <person name="Hansen M.A."/>
            <person name="Xu Z."/>
            <person name="Tabak M.A."/>
            <person name="Sorensen S.J."/>
            <person name="Hansen L.H."/>
        </authorList>
    </citation>
    <scope>NUCLEOTIDE SEQUENCE</scope>
    <source>
        <plasmid evidence="2">pRGRH0411</plasmid>
    </source>
</reference>
<accession>A0A0H5Q0K0</accession>
<dbReference type="EMBL" id="LN853057">
    <property type="protein sequence ID" value="CRY94940.1"/>
    <property type="molecule type" value="Genomic_DNA"/>
</dbReference>
<dbReference type="InterPro" id="IPR007712">
    <property type="entry name" value="RelE/ParE_toxin"/>
</dbReference>
<reference evidence="2" key="1">
    <citation type="submission" date="2015-06" db="EMBL/GenBank/DDBJ databases">
        <authorList>
            <person name="Joergensen T."/>
        </authorList>
    </citation>
    <scope>NUCLEOTIDE SEQUENCE</scope>
    <source>
        <plasmid evidence="2">pRGRH0411</plasmid>
    </source>
</reference>
<dbReference type="PANTHER" id="PTHR35601:SF1">
    <property type="entry name" value="TOXIN RELE"/>
    <property type="match status" value="1"/>
</dbReference>
<dbReference type="Pfam" id="PF05016">
    <property type="entry name" value="ParE_toxin"/>
    <property type="match status" value="1"/>
</dbReference>
<geneLocation type="plasmid" evidence="2">
    <name>pRGRH0411</name>
</geneLocation>
<protein>
    <submittedName>
        <fullName evidence="2">Uncharacterized protein</fullName>
    </submittedName>
</protein>
<dbReference type="NCBIfam" id="TIGR02385">
    <property type="entry name" value="RelE_StbE"/>
    <property type="match status" value="1"/>
</dbReference>
<sequence length="90" mass="10706">MAWRIEIDKDVQRSMKKLDKQIARRIVAKLHEISQLEDPRSMGKGLTENKSGLWRYRVGDYRIVADIEDDVLVILVVDVDHRSRVYRTRR</sequence>
<dbReference type="AlphaFoldDB" id="A0A0H5Q0K0"/>
<dbReference type="PANTHER" id="PTHR35601">
    <property type="entry name" value="TOXIN RELE"/>
    <property type="match status" value="1"/>
</dbReference>
<proteinExistence type="predicted"/>
<keyword evidence="2" id="KW-0614">Plasmid</keyword>
<dbReference type="InterPro" id="IPR035093">
    <property type="entry name" value="RelE/ParE_toxin_dom_sf"/>
</dbReference>